<dbReference type="Proteomes" id="UP001500063">
    <property type="component" value="Unassembled WGS sequence"/>
</dbReference>
<comment type="caution">
    <text evidence="9">The sequence shown here is derived from an EMBL/GenBank/DDBJ whole genome shotgun (WGS) entry which is preliminary data.</text>
</comment>
<protein>
    <submittedName>
        <fullName evidence="9">Isovaleryl-CoA dehydrogenase</fullName>
    </submittedName>
</protein>
<keyword evidence="10" id="KW-1185">Reference proteome</keyword>
<feature type="domain" description="Acyl-CoA dehydrogenase/oxidase N-terminal" evidence="8">
    <location>
        <begin position="31"/>
        <end position="111"/>
    </location>
</feature>
<evidence type="ECO:0000256" key="2">
    <source>
        <dbReference type="ARBA" id="ARBA00009347"/>
    </source>
</evidence>
<dbReference type="PANTHER" id="PTHR43884">
    <property type="entry name" value="ACYL-COA DEHYDROGENASE"/>
    <property type="match status" value="1"/>
</dbReference>
<gene>
    <name evidence="9" type="ORF">GCM10010319_06770</name>
</gene>
<dbReference type="EMBL" id="BAAABW010000002">
    <property type="protein sequence ID" value="GAA0333464.1"/>
    <property type="molecule type" value="Genomic_DNA"/>
</dbReference>
<feature type="domain" description="Acyl-CoA dehydrogenase/oxidase C-terminal" evidence="6">
    <location>
        <begin position="224"/>
        <end position="372"/>
    </location>
</feature>
<dbReference type="CDD" id="cd00567">
    <property type="entry name" value="ACAD"/>
    <property type="match status" value="1"/>
</dbReference>
<proteinExistence type="inferred from homology"/>
<comment type="cofactor">
    <cofactor evidence="1 5">
        <name>FAD</name>
        <dbReference type="ChEBI" id="CHEBI:57692"/>
    </cofactor>
</comment>
<evidence type="ECO:0000256" key="5">
    <source>
        <dbReference type="RuleBase" id="RU362125"/>
    </source>
</evidence>
<dbReference type="PANTHER" id="PTHR43884:SF12">
    <property type="entry name" value="ISOVALERYL-COA DEHYDROGENASE, MITOCHONDRIAL-RELATED"/>
    <property type="match status" value="1"/>
</dbReference>
<dbReference type="InterPro" id="IPR009100">
    <property type="entry name" value="AcylCoA_DH/oxidase_NM_dom_sf"/>
</dbReference>
<evidence type="ECO:0000313" key="10">
    <source>
        <dbReference type="Proteomes" id="UP001500063"/>
    </source>
</evidence>
<keyword evidence="3 5" id="KW-0285">Flavoprotein</keyword>
<reference evidence="9 10" key="1">
    <citation type="journal article" date="2019" name="Int. J. Syst. Evol. Microbiol.">
        <title>The Global Catalogue of Microorganisms (GCM) 10K type strain sequencing project: providing services to taxonomists for standard genome sequencing and annotation.</title>
        <authorList>
            <consortium name="The Broad Institute Genomics Platform"/>
            <consortium name="The Broad Institute Genome Sequencing Center for Infectious Disease"/>
            <person name="Wu L."/>
            <person name="Ma J."/>
        </authorList>
    </citation>
    <scope>NUCLEOTIDE SEQUENCE [LARGE SCALE GENOMIC DNA]</scope>
    <source>
        <strain evidence="9 10">JCM 4565</strain>
    </source>
</reference>
<dbReference type="SUPFAM" id="SSF56645">
    <property type="entry name" value="Acyl-CoA dehydrogenase NM domain-like"/>
    <property type="match status" value="1"/>
</dbReference>
<dbReference type="InterPro" id="IPR006091">
    <property type="entry name" value="Acyl-CoA_Oxase/DH_mid-dom"/>
</dbReference>
<dbReference type="Gene3D" id="2.40.110.10">
    <property type="entry name" value="Butyryl-CoA Dehydrogenase, subunit A, domain 2"/>
    <property type="match status" value="1"/>
</dbReference>
<evidence type="ECO:0000259" key="7">
    <source>
        <dbReference type="Pfam" id="PF02770"/>
    </source>
</evidence>
<dbReference type="Gene3D" id="1.20.140.10">
    <property type="entry name" value="Butyryl-CoA Dehydrogenase, subunit A, domain 3"/>
    <property type="match status" value="1"/>
</dbReference>
<dbReference type="InterPro" id="IPR046373">
    <property type="entry name" value="Acyl-CoA_Oxase/DH_mid-dom_sf"/>
</dbReference>
<keyword evidence="5" id="KW-0560">Oxidoreductase</keyword>
<evidence type="ECO:0000259" key="6">
    <source>
        <dbReference type="Pfam" id="PF00441"/>
    </source>
</evidence>
<comment type="similarity">
    <text evidence="2 5">Belongs to the acyl-CoA dehydrogenase family.</text>
</comment>
<evidence type="ECO:0000313" key="9">
    <source>
        <dbReference type="EMBL" id="GAA0333464.1"/>
    </source>
</evidence>
<dbReference type="Pfam" id="PF02771">
    <property type="entry name" value="Acyl-CoA_dh_N"/>
    <property type="match status" value="1"/>
</dbReference>
<dbReference type="Gene3D" id="1.10.540.10">
    <property type="entry name" value="Acyl-CoA dehydrogenase/oxidase, N-terminal domain"/>
    <property type="match status" value="1"/>
</dbReference>
<dbReference type="Pfam" id="PF02770">
    <property type="entry name" value="Acyl-CoA_dh_M"/>
    <property type="match status" value="1"/>
</dbReference>
<name>A0ABN0WD70_9ACTN</name>
<evidence type="ECO:0000256" key="4">
    <source>
        <dbReference type="ARBA" id="ARBA00022827"/>
    </source>
</evidence>
<dbReference type="InterPro" id="IPR036250">
    <property type="entry name" value="AcylCo_DH-like_C"/>
</dbReference>
<feature type="domain" description="Acyl-CoA oxidase/dehydrogenase middle" evidence="7">
    <location>
        <begin position="116"/>
        <end position="212"/>
    </location>
</feature>
<dbReference type="Pfam" id="PF00441">
    <property type="entry name" value="Acyl-CoA_dh_1"/>
    <property type="match status" value="1"/>
</dbReference>
<accession>A0ABN0WD70</accession>
<dbReference type="RefSeq" id="WP_344115860.1">
    <property type="nucleotide sequence ID" value="NZ_BAAABW010000002.1"/>
</dbReference>
<dbReference type="InterPro" id="IPR009075">
    <property type="entry name" value="AcylCo_DH/oxidase_C"/>
</dbReference>
<evidence type="ECO:0000259" key="8">
    <source>
        <dbReference type="Pfam" id="PF02771"/>
    </source>
</evidence>
<dbReference type="SUPFAM" id="SSF47203">
    <property type="entry name" value="Acyl-CoA dehydrogenase C-terminal domain-like"/>
    <property type="match status" value="1"/>
</dbReference>
<keyword evidence="4 5" id="KW-0274">FAD</keyword>
<dbReference type="InterPro" id="IPR013786">
    <property type="entry name" value="AcylCoA_DH/ox_N"/>
</dbReference>
<evidence type="ECO:0000256" key="3">
    <source>
        <dbReference type="ARBA" id="ARBA00022630"/>
    </source>
</evidence>
<sequence length="374" mass="40195">MTERQIFLHSQEFTDWLHWLRSWAGKASDQVTTWREGAAQGLLSLAVPEAAGGAGAGYEAACLALEAFAEESGLSGLPFAMAAQMWACQEPLLEFGSQAQHVRYLDPLVAGAAVGAFAATEYDSGSDLLSLRTRAEQDNDGQWRLNGSKTFITNGPTADVFLILARTAEGSALGGLTAFLVPQGTQGLHIGKAIDKTGLRGAQLGSLLLDNCMIDETDRLGGTGGGFAVLMHAMRYERAFILAPMLGLMARALRLAIQHIKSRRQFGQPLSSYDTIRQKAVRMHLNLTSARELLYATARAADGNSLDHGRASLTKLHVSTEFNRFTQELPDLYGGYALMPETGATALMADAVASRYYSGTSDMQMKVIAEGLGL</sequence>
<dbReference type="InterPro" id="IPR037069">
    <property type="entry name" value="AcylCoA_DH/ox_N_sf"/>
</dbReference>
<organism evidence="9 10">
    <name type="scientific">Streptomyces blastmyceticus</name>
    <dbReference type="NCBI Taxonomy" id="68180"/>
    <lineage>
        <taxon>Bacteria</taxon>
        <taxon>Bacillati</taxon>
        <taxon>Actinomycetota</taxon>
        <taxon>Actinomycetes</taxon>
        <taxon>Kitasatosporales</taxon>
        <taxon>Streptomycetaceae</taxon>
        <taxon>Streptomyces</taxon>
    </lineage>
</organism>
<evidence type="ECO:0000256" key="1">
    <source>
        <dbReference type="ARBA" id="ARBA00001974"/>
    </source>
</evidence>